<comment type="caution">
    <text evidence="1">The sequence shown here is derived from an EMBL/GenBank/DDBJ whole genome shotgun (WGS) entry which is preliminary data.</text>
</comment>
<gene>
    <name evidence="1" type="ORF">J5N55_14660</name>
</gene>
<name>A0AAW4J8L8_ACIHA</name>
<dbReference type="Proteomes" id="UP000670925">
    <property type="component" value="Unassembled WGS sequence"/>
</dbReference>
<accession>A0AAW4J8L8</accession>
<dbReference type="EMBL" id="JAGFOT010000017">
    <property type="protein sequence ID" value="MBO3659317.1"/>
    <property type="molecule type" value="Genomic_DNA"/>
</dbReference>
<reference evidence="1" key="1">
    <citation type="submission" date="2021-03" db="EMBL/GenBank/DDBJ databases">
        <title>Acinetobacter spp. whole-genome sequenced from Terengganu.</title>
        <authorList>
            <person name="Mohd Rani F."/>
        </authorList>
    </citation>
    <scope>NUCLEOTIDE SEQUENCE</scope>
    <source>
        <strain evidence="1">AC1502</strain>
    </source>
</reference>
<dbReference type="AlphaFoldDB" id="A0AAW4J8L8"/>
<evidence type="ECO:0000313" key="2">
    <source>
        <dbReference type="Proteomes" id="UP000670925"/>
    </source>
</evidence>
<organism evidence="1 2">
    <name type="scientific">Acinetobacter haemolyticus</name>
    <dbReference type="NCBI Taxonomy" id="29430"/>
    <lineage>
        <taxon>Bacteria</taxon>
        <taxon>Pseudomonadati</taxon>
        <taxon>Pseudomonadota</taxon>
        <taxon>Gammaproteobacteria</taxon>
        <taxon>Moraxellales</taxon>
        <taxon>Moraxellaceae</taxon>
        <taxon>Acinetobacter</taxon>
    </lineage>
</organism>
<protein>
    <submittedName>
        <fullName evidence="1">Uncharacterized protein</fullName>
    </submittedName>
</protein>
<proteinExistence type="predicted"/>
<sequence length="47" mass="5623">MITVENRLVYYEALDQWMVHGNTAPFINLVNVIVLKKFKHYQMVLEI</sequence>
<evidence type="ECO:0000313" key="1">
    <source>
        <dbReference type="EMBL" id="MBO3659317.1"/>
    </source>
</evidence>